<dbReference type="Pfam" id="PF00535">
    <property type="entry name" value="Glycos_transf_2"/>
    <property type="match status" value="1"/>
</dbReference>
<dbReference type="EMBL" id="JANQBD010000001">
    <property type="protein sequence ID" value="MCR8629689.1"/>
    <property type="molecule type" value="Genomic_DNA"/>
</dbReference>
<evidence type="ECO:0000313" key="3">
    <source>
        <dbReference type="EMBL" id="MCR8629689.1"/>
    </source>
</evidence>
<evidence type="ECO:0000259" key="2">
    <source>
        <dbReference type="Pfam" id="PF00535"/>
    </source>
</evidence>
<name>A0ABT1Y918_9BACL</name>
<dbReference type="RefSeq" id="WP_258211310.1">
    <property type="nucleotide sequence ID" value="NZ_JANQBD010000001.1"/>
</dbReference>
<dbReference type="SUPFAM" id="SSF53448">
    <property type="entry name" value="Nucleotide-diphospho-sugar transferases"/>
    <property type="match status" value="1"/>
</dbReference>
<evidence type="ECO:0000256" key="1">
    <source>
        <dbReference type="SAM" id="MobiDB-lite"/>
    </source>
</evidence>
<dbReference type="Gene3D" id="3.90.550.10">
    <property type="entry name" value="Spore Coat Polysaccharide Biosynthesis Protein SpsA, Chain A"/>
    <property type="match status" value="1"/>
</dbReference>
<dbReference type="CDD" id="cd00761">
    <property type="entry name" value="Glyco_tranf_GTA_type"/>
    <property type="match status" value="1"/>
</dbReference>
<keyword evidence="4" id="KW-1185">Reference proteome</keyword>
<gene>
    <name evidence="3" type="ORF">NV381_00605</name>
</gene>
<comment type="caution">
    <text evidence="3">The sequence shown here is derived from an EMBL/GenBank/DDBJ whole genome shotgun (WGS) entry which is preliminary data.</text>
</comment>
<feature type="region of interest" description="Disordered" evidence="1">
    <location>
        <begin position="1"/>
        <end position="22"/>
    </location>
</feature>
<protein>
    <submittedName>
        <fullName evidence="3">Glycosyltransferase family 2 protein</fullName>
    </submittedName>
</protein>
<dbReference type="Proteomes" id="UP001300012">
    <property type="component" value="Unassembled WGS sequence"/>
</dbReference>
<organism evidence="3 4">
    <name type="scientific">Paenibacillus radicis</name>
    <name type="common">ex Xue et al. 2023</name>
    <dbReference type="NCBI Taxonomy" id="2972489"/>
    <lineage>
        <taxon>Bacteria</taxon>
        <taxon>Bacillati</taxon>
        <taxon>Bacillota</taxon>
        <taxon>Bacilli</taxon>
        <taxon>Bacillales</taxon>
        <taxon>Paenibacillaceae</taxon>
        <taxon>Paenibacillus</taxon>
    </lineage>
</organism>
<accession>A0ABT1Y918</accession>
<feature type="compositionally biased region" description="Basic residues" evidence="1">
    <location>
        <begin position="1"/>
        <end position="14"/>
    </location>
</feature>
<sequence length="392" mass="42940">MQRKNLLVMRKRPAGPRTGISSKPKRKRFVRLKAAGARGRGKATGFRKRRVRGLTRRPLAAGSVRISSAAFQAGFRAGLADAAHLSIEHEGYQKKALNRHWVQRARSMRWIGPPWRRYMDASKGYVRGFFRGKKQHAHDWLMLPTTQSVAAIVTVMNEERTIGSIMDQLNRLPFDEVFVIVNGSVDQSFHRARGRSHAVILSYPEPLGHDVGRALGAKLAQSDILLFLDGDILLSAEAMIPFIGGIECGLDVALNNITPYMRVFANRDSVTYIKQFLNASLGRPDLEANSMTAVPHALSRKAVTALGVSSLMVPPKAQALAVHHGLRIGISGSVDVISSNKRRTNNTGKGNRVADLIIGDHLEALKLAGELAGNRLAFVDSLRNRAKAGGEA</sequence>
<proteinExistence type="predicted"/>
<feature type="domain" description="Glycosyltransferase 2-like" evidence="2">
    <location>
        <begin position="152"/>
        <end position="257"/>
    </location>
</feature>
<dbReference type="InterPro" id="IPR029044">
    <property type="entry name" value="Nucleotide-diphossugar_trans"/>
</dbReference>
<dbReference type="InterPro" id="IPR001173">
    <property type="entry name" value="Glyco_trans_2-like"/>
</dbReference>
<reference evidence="3 4" key="1">
    <citation type="submission" date="2022-08" db="EMBL/GenBank/DDBJ databases">
        <title>Paenibacillus endoradicis sp. nov., Paenibacillus radicibacter sp. nov and Paenibacillus pararadicis sp. nov., three cold-adapted plant growth-promoting bacteria isolated from root of Larix gmelinii in Great Khingan.</title>
        <authorList>
            <person name="Xue H."/>
        </authorList>
    </citation>
    <scope>NUCLEOTIDE SEQUENCE [LARGE SCALE GENOMIC DNA]</scope>
    <source>
        <strain evidence="3 4">N5-1-1-5</strain>
    </source>
</reference>
<evidence type="ECO:0000313" key="4">
    <source>
        <dbReference type="Proteomes" id="UP001300012"/>
    </source>
</evidence>